<dbReference type="Proteomes" id="UP000324222">
    <property type="component" value="Unassembled WGS sequence"/>
</dbReference>
<comment type="caution">
    <text evidence="2">The sequence shown here is derived from an EMBL/GenBank/DDBJ whole genome shotgun (WGS) entry which is preliminary data.</text>
</comment>
<organism evidence="2 3">
    <name type="scientific">Portunus trituberculatus</name>
    <name type="common">Swimming crab</name>
    <name type="synonym">Neptunus trituberculatus</name>
    <dbReference type="NCBI Taxonomy" id="210409"/>
    <lineage>
        <taxon>Eukaryota</taxon>
        <taxon>Metazoa</taxon>
        <taxon>Ecdysozoa</taxon>
        <taxon>Arthropoda</taxon>
        <taxon>Crustacea</taxon>
        <taxon>Multicrustacea</taxon>
        <taxon>Malacostraca</taxon>
        <taxon>Eumalacostraca</taxon>
        <taxon>Eucarida</taxon>
        <taxon>Decapoda</taxon>
        <taxon>Pleocyemata</taxon>
        <taxon>Brachyura</taxon>
        <taxon>Eubrachyura</taxon>
        <taxon>Portunoidea</taxon>
        <taxon>Portunidae</taxon>
        <taxon>Portuninae</taxon>
        <taxon>Portunus</taxon>
    </lineage>
</organism>
<accession>A0A5B7JRY1</accession>
<reference evidence="2 3" key="1">
    <citation type="submission" date="2019-05" db="EMBL/GenBank/DDBJ databases">
        <title>Another draft genome of Portunus trituberculatus and its Hox gene families provides insights of decapod evolution.</title>
        <authorList>
            <person name="Jeong J.-H."/>
            <person name="Song I."/>
            <person name="Kim S."/>
            <person name="Choi T."/>
            <person name="Kim D."/>
            <person name="Ryu S."/>
            <person name="Kim W."/>
        </authorList>
    </citation>
    <scope>NUCLEOTIDE SEQUENCE [LARGE SCALE GENOMIC DNA]</scope>
    <source>
        <tissue evidence="2">Muscle</tissue>
    </source>
</reference>
<name>A0A5B7JRY1_PORTR</name>
<evidence type="ECO:0000313" key="2">
    <source>
        <dbReference type="EMBL" id="MPC95134.1"/>
    </source>
</evidence>
<sequence length="131" mass="14477">MEDRCGVATPLHYLLFPSSSSSSSSSSSYSSLLQTRTKFTLKTTNQFSQCLPLTPSSSPGRERDSGPQLPGPVCLSRCGASHRAVGTCRPDLHDAEDCECDQPRLRLLGLHYQVRERERDSESESERENKG</sequence>
<feature type="compositionally biased region" description="Polar residues" evidence="1">
    <location>
        <begin position="50"/>
        <end position="59"/>
    </location>
</feature>
<evidence type="ECO:0000313" key="3">
    <source>
        <dbReference type="Proteomes" id="UP000324222"/>
    </source>
</evidence>
<dbReference type="AlphaFoldDB" id="A0A5B7JRY1"/>
<evidence type="ECO:0000256" key="1">
    <source>
        <dbReference type="SAM" id="MobiDB-lite"/>
    </source>
</evidence>
<keyword evidence="3" id="KW-1185">Reference proteome</keyword>
<gene>
    <name evidence="2" type="ORF">E2C01_090330</name>
</gene>
<dbReference type="EMBL" id="VSRR010101133">
    <property type="protein sequence ID" value="MPC95134.1"/>
    <property type="molecule type" value="Genomic_DNA"/>
</dbReference>
<feature type="region of interest" description="Disordered" evidence="1">
    <location>
        <begin position="50"/>
        <end position="71"/>
    </location>
</feature>
<proteinExistence type="predicted"/>
<protein>
    <submittedName>
        <fullName evidence="2">Uncharacterized protein</fullName>
    </submittedName>
</protein>